<name>A0A0V1HNM5_9BILA</name>
<dbReference type="InterPro" id="IPR029058">
    <property type="entry name" value="AB_hydrolase_fold"/>
</dbReference>
<dbReference type="PANTHER" id="PTHR10272">
    <property type="entry name" value="PLATELET-ACTIVATING FACTOR ACETYLHYDROLASE"/>
    <property type="match status" value="1"/>
</dbReference>
<gene>
    <name evidence="7" type="primary">PLA2G7</name>
    <name evidence="7" type="ORF">T11_18350</name>
</gene>
<evidence type="ECO:0000313" key="7">
    <source>
        <dbReference type="EMBL" id="KRZ12440.1"/>
    </source>
</evidence>
<evidence type="ECO:0000313" key="8">
    <source>
        <dbReference type="Proteomes" id="UP000055024"/>
    </source>
</evidence>
<evidence type="ECO:0000256" key="1">
    <source>
        <dbReference type="ARBA" id="ARBA00013201"/>
    </source>
</evidence>
<organism evidence="7 8">
    <name type="scientific">Trichinella zimbabwensis</name>
    <dbReference type="NCBI Taxonomy" id="268475"/>
    <lineage>
        <taxon>Eukaryota</taxon>
        <taxon>Metazoa</taxon>
        <taxon>Ecdysozoa</taxon>
        <taxon>Nematoda</taxon>
        <taxon>Enoplea</taxon>
        <taxon>Dorylaimia</taxon>
        <taxon>Trichinellida</taxon>
        <taxon>Trichinellidae</taxon>
        <taxon>Trichinella</taxon>
    </lineage>
</organism>
<keyword evidence="8" id="KW-1185">Reference proteome</keyword>
<comment type="catalytic activity">
    <reaction evidence="5">
        <text>a 1-O-alkyl-2-acetyl-sn-glycero-3-phosphocholine + H2O = a 1-O-alkyl-sn-glycero-3-phosphocholine + acetate + H(+)</text>
        <dbReference type="Rhea" id="RHEA:17777"/>
        <dbReference type="ChEBI" id="CHEBI:15377"/>
        <dbReference type="ChEBI" id="CHEBI:15378"/>
        <dbReference type="ChEBI" id="CHEBI:30089"/>
        <dbReference type="ChEBI" id="CHEBI:30909"/>
        <dbReference type="ChEBI" id="CHEBI:36707"/>
        <dbReference type="EC" id="3.1.1.47"/>
    </reaction>
</comment>
<dbReference type="PIRSF" id="PIRSF018169">
    <property type="entry name" value="PAF_acetylhydrolase"/>
    <property type="match status" value="1"/>
</dbReference>
<keyword evidence="2 5" id="KW-0378">Hydrolase</keyword>
<proteinExistence type="predicted"/>
<evidence type="ECO:0000256" key="4">
    <source>
        <dbReference type="ARBA" id="ARBA00023098"/>
    </source>
</evidence>
<feature type="active site" description="Charge relay system" evidence="6">
    <location>
        <position position="259"/>
    </location>
</feature>
<dbReference type="InterPro" id="IPR016715">
    <property type="entry name" value="PAF_acetylhydro_eukaryote"/>
</dbReference>
<dbReference type="GO" id="GO:0016042">
    <property type="term" value="P:lipid catabolic process"/>
    <property type="evidence" value="ECO:0007669"/>
    <property type="project" value="UniProtKB-KW"/>
</dbReference>
<evidence type="ECO:0000256" key="6">
    <source>
        <dbReference type="PIRSR" id="PIRSR018169-1"/>
    </source>
</evidence>
<evidence type="ECO:0000256" key="2">
    <source>
        <dbReference type="ARBA" id="ARBA00022801"/>
    </source>
</evidence>
<reference evidence="7 8" key="1">
    <citation type="submission" date="2015-01" db="EMBL/GenBank/DDBJ databases">
        <title>Evolution of Trichinella species and genotypes.</title>
        <authorList>
            <person name="Korhonen P.K."/>
            <person name="Edoardo P."/>
            <person name="Giuseppe L.R."/>
            <person name="Gasser R.B."/>
        </authorList>
    </citation>
    <scope>NUCLEOTIDE SEQUENCE [LARGE SCALE GENOMIC DNA]</scope>
    <source>
        <strain evidence="7">ISS1029</strain>
    </source>
</reference>
<accession>A0A0V1HNM5</accession>
<dbReference type="STRING" id="268475.A0A0V1HNM5"/>
<dbReference type="Gene3D" id="3.40.50.1820">
    <property type="entry name" value="alpha/beta hydrolase"/>
    <property type="match status" value="1"/>
</dbReference>
<dbReference type="SUPFAM" id="SSF53474">
    <property type="entry name" value="alpha/beta-Hydrolases"/>
    <property type="match status" value="1"/>
</dbReference>
<keyword evidence="3 5" id="KW-0442">Lipid degradation</keyword>
<dbReference type="AlphaFoldDB" id="A0A0V1HNM5"/>
<dbReference type="PANTHER" id="PTHR10272:SF0">
    <property type="entry name" value="PLATELET-ACTIVATING FACTOR ACETYLHYDROLASE"/>
    <property type="match status" value="1"/>
</dbReference>
<feature type="active site" description="Nucleophile" evidence="6">
    <location>
        <position position="236"/>
    </location>
</feature>
<comment type="caution">
    <text evidence="7">The sequence shown here is derived from an EMBL/GenBank/DDBJ whole genome shotgun (WGS) entry which is preliminary data.</text>
</comment>
<evidence type="ECO:0000256" key="5">
    <source>
        <dbReference type="PIRNR" id="PIRNR018169"/>
    </source>
</evidence>
<dbReference type="Pfam" id="PF03403">
    <property type="entry name" value="PAF-AH_p_II"/>
    <property type="match status" value="1"/>
</dbReference>
<keyword evidence="4 5" id="KW-0443">Lipid metabolism</keyword>
<feature type="active site" description="Charge relay system" evidence="6">
    <location>
        <position position="315"/>
    </location>
</feature>
<sequence length="425" mass="48712">MGNSVNKTLPAPSGPYIVGALDVITEHTQQGCFFRLFYPSQIDEESNSTAEYTPWVARSKYIDGYGYFSKYFPLSVFRKIFQYTIGDAVVPAKWMQPCCSLEGTCSDAKYPLIIFSHGLGGNRLVYSAVCSELASHGYIVAAIEHRDGSASYTYYHELSESSDENEIYKEKDLFYETYEPKADVFEYRNSQLKKRVEECIKVKNYLITKDTLEHLTELQNLKSHIDPTRIVAVGHSFGGASVIGSLALDSDFSAGIVLDGWMFPVDKEAEDEVQQPLLFVNNEKFQWKENVERMQNVISKFPSGRMMYTIKGSVHQSHADFTHLADPWLGGFFKVRGSIDPQLCHEINSKMCLHFLQKYLGINLLLSSVKVLLKNYYRTFYKRADRNRHTCKIWRMGNQRQPTFINIAFIRKLYNVLLFGFAEVD</sequence>
<dbReference type="EC" id="3.1.1.47" evidence="1 5"/>
<dbReference type="Proteomes" id="UP000055024">
    <property type="component" value="Unassembled WGS sequence"/>
</dbReference>
<dbReference type="GO" id="GO:0003847">
    <property type="term" value="F:1-alkyl-2-acetylglycerophosphocholine esterase activity"/>
    <property type="evidence" value="ECO:0007669"/>
    <property type="project" value="UniProtKB-UniRule"/>
</dbReference>
<dbReference type="OrthoDB" id="2363873at2759"/>
<evidence type="ECO:0000256" key="3">
    <source>
        <dbReference type="ARBA" id="ARBA00022963"/>
    </source>
</evidence>
<protein>
    <recommendedName>
        <fullName evidence="1 5">1-alkyl-2-acetylglycerophosphocholine esterase</fullName>
        <ecNumber evidence="1 5">3.1.1.47</ecNumber>
    </recommendedName>
</protein>
<dbReference type="EMBL" id="JYDP01000040">
    <property type="protein sequence ID" value="KRZ12440.1"/>
    <property type="molecule type" value="Genomic_DNA"/>
</dbReference>